<name>A0AAT9GUS8_9CREN</name>
<proteinExistence type="predicted"/>
<keyword evidence="1" id="KW-1133">Transmembrane helix</keyword>
<organism evidence="2">
    <name type="scientific">Sulfurisphaera javensis</name>
    <dbReference type="NCBI Taxonomy" id="2049879"/>
    <lineage>
        <taxon>Archaea</taxon>
        <taxon>Thermoproteota</taxon>
        <taxon>Thermoprotei</taxon>
        <taxon>Sulfolobales</taxon>
        <taxon>Sulfolobaceae</taxon>
        <taxon>Sulfurisphaera</taxon>
    </lineage>
</organism>
<evidence type="ECO:0000313" key="2">
    <source>
        <dbReference type="EMBL" id="BFH74639.1"/>
    </source>
</evidence>
<dbReference type="EMBL" id="AP031322">
    <property type="protein sequence ID" value="BFH74639.1"/>
    <property type="molecule type" value="Genomic_DNA"/>
</dbReference>
<gene>
    <name evidence="2" type="ORF">SJAV_25830</name>
</gene>
<keyword evidence="1" id="KW-0472">Membrane</keyword>
<protein>
    <submittedName>
        <fullName evidence="2">Uncharacterized protein</fullName>
    </submittedName>
</protein>
<reference evidence="2" key="1">
    <citation type="submission" date="2024-03" db="EMBL/GenBank/DDBJ databases">
        <title>Complete genome sequence of Sulfurisphaera javensis strain KD-1.</title>
        <authorList>
            <person name="Sakai H."/>
            <person name="Nur N."/>
            <person name="Suwanto A."/>
            <person name="Kurosawa N."/>
        </authorList>
    </citation>
    <scope>NUCLEOTIDE SEQUENCE</scope>
    <source>
        <strain evidence="2">KD-1</strain>
    </source>
</reference>
<keyword evidence="1" id="KW-0812">Transmembrane</keyword>
<dbReference type="KEGG" id="sjv:SJAV_25830"/>
<accession>A0AAT9GUS8</accession>
<dbReference type="AlphaFoldDB" id="A0AAT9GUS8"/>
<feature type="transmembrane region" description="Helical" evidence="1">
    <location>
        <begin position="6"/>
        <end position="28"/>
    </location>
</feature>
<sequence>MFLGTIFLSVLVLLILIYIWLGGISKIFSKIGSWYVVKSKMFSVRYLLINSNFWNS</sequence>
<evidence type="ECO:0000256" key="1">
    <source>
        <dbReference type="SAM" id="Phobius"/>
    </source>
</evidence>